<keyword evidence="2" id="KW-1185">Reference proteome</keyword>
<organism evidence="1 2">
    <name type="scientific">Amazonocrinis nigriterrae CENA67</name>
    <dbReference type="NCBI Taxonomy" id="2794033"/>
    <lineage>
        <taxon>Bacteria</taxon>
        <taxon>Bacillati</taxon>
        <taxon>Cyanobacteriota</taxon>
        <taxon>Cyanophyceae</taxon>
        <taxon>Nostocales</taxon>
        <taxon>Nostocaceae</taxon>
        <taxon>Amazonocrinis</taxon>
        <taxon>Amazonocrinis nigriterrae</taxon>
    </lineage>
</organism>
<proteinExistence type="predicted"/>
<sequence length="50" mass="5649">MSETCKLTSVGERNYELVYEVCLQSSYCQGRRTPSIGSICFHKVAIALLY</sequence>
<dbReference type="Proteomes" id="UP000632766">
    <property type="component" value="Unassembled WGS sequence"/>
</dbReference>
<reference evidence="1 2" key="1">
    <citation type="journal article" date="2021" name="Int. J. Syst. Evol. Microbiol.">
        <title>Amazonocrinis nigriterrae gen. nov., sp. nov., Atlanticothrix silvestris gen. nov., sp. nov. and Dendronalium phyllosphericum gen. nov., sp. nov., nostocacean cyanobacteria from Brazilian environments.</title>
        <authorList>
            <person name="Alvarenga D.O."/>
            <person name="Andreote A.P.D."/>
            <person name="Branco L.H.Z."/>
            <person name="Delbaje E."/>
            <person name="Cruz R.B."/>
            <person name="Varani A.M."/>
            <person name="Fiore M.F."/>
        </authorList>
    </citation>
    <scope>NUCLEOTIDE SEQUENCE [LARGE SCALE GENOMIC DNA]</scope>
    <source>
        <strain evidence="1 2">CENA67</strain>
    </source>
</reference>
<evidence type="ECO:0000313" key="2">
    <source>
        <dbReference type="Proteomes" id="UP000632766"/>
    </source>
</evidence>
<accession>A0A8J7HY73</accession>
<comment type="caution">
    <text evidence="1">The sequence shown here is derived from an EMBL/GenBank/DDBJ whole genome shotgun (WGS) entry which is preliminary data.</text>
</comment>
<name>A0A8J7HY73_9NOST</name>
<gene>
    <name evidence="1" type="ORF">I8748_21060</name>
</gene>
<dbReference type="RefSeq" id="WP_198126476.1">
    <property type="nucleotide sequence ID" value="NZ_JAECZC010000048.1"/>
</dbReference>
<dbReference type="EMBL" id="JAECZC010000048">
    <property type="protein sequence ID" value="MBH8564644.1"/>
    <property type="molecule type" value="Genomic_DNA"/>
</dbReference>
<evidence type="ECO:0000313" key="1">
    <source>
        <dbReference type="EMBL" id="MBH8564644.1"/>
    </source>
</evidence>
<protein>
    <submittedName>
        <fullName evidence="1">Uncharacterized protein</fullName>
    </submittedName>
</protein>
<dbReference type="AlphaFoldDB" id="A0A8J7HY73"/>